<dbReference type="Proteomes" id="UP000615446">
    <property type="component" value="Unassembled WGS sequence"/>
</dbReference>
<keyword evidence="3" id="KW-1185">Reference proteome</keyword>
<dbReference type="OrthoDB" id="2443009at2759"/>
<organism evidence="1 3">
    <name type="scientific">Rhizophagus clarus</name>
    <dbReference type="NCBI Taxonomy" id="94130"/>
    <lineage>
        <taxon>Eukaryota</taxon>
        <taxon>Fungi</taxon>
        <taxon>Fungi incertae sedis</taxon>
        <taxon>Mucoromycota</taxon>
        <taxon>Glomeromycotina</taxon>
        <taxon>Glomeromycetes</taxon>
        <taxon>Glomerales</taxon>
        <taxon>Glomeraceae</taxon>
        <taxon>Rhizophagus</taxon>
    </lineage>
</organism>
<evidence type="ECO:0000313" key="3">
    <source>
        <dbReference type="Proteomes" id="UP000247702"/>
    </source>
</evidence>
<name>A0A2Z6QHU8_9GLOM</name>
<accession>A0A2Z6QHU8</accession>
<proteinExistence type="predicted"/>
<dbReference type="EMBL" id="BLAL01000004">
    <property type="protein sequence ID" value="GES72791.1"/>
    <property type="molecule type" value="Genomic_DNA"/>
</dbReference>
<dbReference type="Proteomes" id="UP000247702">
    <property type="component" value="Unassembled WGS sequence"/>
</dbReference>
<dbReference type="AlphaFoldDB" id="A0A2Z6QHU8"/>
<comment type="caution">
    <text evidence="1">The sequence shown here is derived from an EMBL/GenBank/DDBJ whole genome shotgun (WGS) entry which is preliminary data.</text>
</comment>
<evidence type="ECO:0000313" key="2">
    <source>
        <dbReference type="EMBL" id="GES72791.1"/>
    </source>
</evidence>
<reference evidence="1 3" key="1">
    <citation type="submission" date="2017-11" db="EMBL/GenBank/DDBJ databases">
        <title>The genome of Rhizophagus clarus HR1 reveals common genetic basis of auxotrophy among arbuscular mycorrhizal fungi.</title>
        <authorList>
            <person name="Kobayashi Y."/>
        </authorList>
    </citation>
    <scope>NUCLEOTIDE SEQUENCE [LARGE SCALE GENOMIC DNA]</scope>
    <source>
        <strain evidence="1 3">HR1</strain>
    </source>
</reference>
<reference evidence="2" key="2">
    <citation type="submission" date="2019-10" db="EMBL/GenBank/DDBJ databases">
        <title>Conservation and host-specific expression of non-tandemly repeated heterogenous ribosome RNA gene in arbuscular mycorrhizal fungi.</title>
        <authorList>
            <person name="Maeda T."/>
            <person name="Kobayashi Y."/>
            <person name="Nakagawa T."/>
            <person name="Ezawa T."/>
            <person name="Yamaguchi K."/>
            <person name="Bino T."/>
            <person name="Nishimoto Y."/>
            <person name="Shigenobu S."/>
            <person name="Kawaguchi M."/>
        </authorList>
    </citation>
    <scope>NUCLEOTIDE SEQUENCE</scope>
    <source>
        <strain evidence="2">HR1</strain>
    </source>
</reference>
<dbReference type="EMBL" id="BEXD01000532">
    <property type="protein sequence ID" value="GBB88222.1"/>
    <property type="molecule type" value="Genomic_DNA"/>
</dbReference>
<evidence type="ECO:0000313" key="1">
    <source>
        <dbReference type="EMBL" id="GBB88222.1"/>
    </source>
</evidence>
<gene>
    <name evidence="2" type="ORF">RCL2_000033800</name>
    <name evidence="1" type="ORF">RclHR1_14770006</name>
</gene>
<sequence length="73" mass="8295">MASTSRWLKKNNDNGAPCSFSNDKVTGHKIKLFAHILPTADIQQRNYPNLYPQRPLLCTECLSDVYDNSHIGF</sequence>
<protein>
    <submittedName>
        <fullName evidence="1">Uncharacterized protein</fullName>
    </submittedName>
</protein>